<dbReference type="EMBL" id="CM000767">
    <property type="protein sequence ID" value="KXG23341.1"/>
    <property type="molecule type" value="Genomic_DNA"/>
</dbReference>
<accession>A0A1B6PCF3</accession>
<reference evidence="2" key="2">
    <citation type="journal article" date="2018" name="Plant J.">
        <title>The Sorghum bicolor reference genome: improved assembly, gene annotations, a transcriptome atlas, and signatures of genome organization.</title>
        <authorList>
            <person name="McCormick R.F."/>
            <person name="Truong S.K."/>
            <person name="Sreedasyam A."/>
            <person name="Jenkins J."/>
            <person name="Shu S."/>
            <person name="Sims D."/>
            <person name="Kennedy M."/>
            <person name="Amirebrahimi M."/>
            <person name="Weers B.D."/>
            <person name="McKinley B."/>
            <person name="Mattison A."/>
            <person name="Morishige D.T."/>
            <person name="Grimwood J."/>
            <person name="Schmutz J."/>
            <person name="Mullet J.E."/>
        </authorList>
    </citation>
    <scope>NUCLEOTIDE SEQUENCE [LARGE SCALE GENOMIC DNA]</scope>
    <source>
        <strain evidence="2">cv. BTx623</strain>
    </source>
</reference>
<organism evidence="1 2">
    <name type="scientific">Sorghum bicolor</name>
    <name type="common">Sorghum</name>
    <name type="synonym">Sorghum vulgare</name>
    <dbReference type="NCBI Taxonomy" id="4558"/>
    <lineage>
        <taxon>Eukaryota</taxon>
        <taxon>Viridiplantae</taxon>
        <taxon>Streptophyta</taxon>
        <taxon>Embryophyta</taxon>
        <taxon>Tracheophyta</taxon>
        <taxon>Spermatophyta</taxon>
        <taxon>Magnoliopsida</taxon>
        <taxon>Liliopsida</taxon>
        <taxon>Poales</taxon>
        <taxon>Poaceae</taxon>
        <taxon>PACMAD clade</taxon>
        <taxon>Panicoideae</taxon>
        <taxon>Andropogonodae</taxon>
        <taxon>Andropogoneae</taxon>
        <taxon>Sorghinae</taxon>
        <taxon>Sorghum</taxon>
    </lineage>
</organism>
<dbReference type="AlphaFoldDB" id="A0A1B6PCF3"/>
<protein>
    <submittedName>
        <fullName evidence="1">Uncharacterized protein</fullName>
    </submittedName>
</protein>
<sequence>MEPKEGKCKGRCDGTQESNNNNVLERLIRHDVRRIGKENLGKFTEKVYENGISVYFFLVYQGLEWQWSAMEKFLEKVYQNGISIGFLVYQGLDLLVSKKEKSHLHTCE</sequence>
<evidence type="ECO:0000313" key="1">
    <source>
        <dbReference type="EMBL" id="KXG23341.1"/>
    </source>
</evidence>
<reference evidence="1 2" key="1">
    <citation type="journal article" date="2009" name="Nature">
        <title>The Sorghum bicolor genome and the diversification of grasses.</title>
        <authorList>
            <person name="Paterson A.H."/>
            <person name="Bowers J.E."/>
            <person name="Bruggmann R."/>
            <person name="Dubchak I."/>
            <person name="Grimwood J."/>
            <person name="Gundlach H."/>
            <person name="Haberer G."/>
            <person name="Hellsten U."/>
            <person name="Mitros T."/>
            <person name="Poliakov A."/>
            <person name="Schmutz J."/>
            <person name="Spannagl M."/>
            <person name="Tang H."/>
            <person name="Wang X."/>
            <person name="Wicker T."/>
            <person name="Bharti A.K."/>
            <person name="Chapman J."/>
            <person name="Feltus F.A."/>
            <person name="Gowik U."/>
            <person name="Grigoriev I.V."/>
            <person name="Lyons E."/>
            <person name="Maher C.A."/>
            <person name="Martis M."/>
            <person name="Narechania A."/>
            <person name="Otillar R.P."/>
            <person name="Penning B.W."/>
            <person name="Salamov A.A."/>
            <person name="Wang Y."/>
            <person name="Zhang L."/>
            <person name="Carpita N.C."/>
            <person name="Freeling M."/>
            <person name="Gingle A.R."/>
            <person name="Hash C.T."/>
            <person name="Keller B."/>
            <person name="Klein P."/>
            <person name="Kresovich S."/>
            <person name="McCann M.C."/>
            <person name="Ming R."/>
            <person name="Peterson D.G."/>
            <person name="Mehboob-ur-Rahman"/>
            <person name="Ware D."/>
            <person name="Westhoff P."/>
            <person name="Mayer K.F."/>
            <person name="Messing J."/>
            <person name="Rokhsar D.S."/>
        </authorList>
    </citation>
    <scope>NUCLEOTIDE SEQUENCE [LARGE SCALE GENOMIC DNA]</scope>
    <source>
        <strain evidence="2">cv. BTx623</strain>
    </source>
</reference>
<name>A0A1B6PCF3_SORBI</name>
<dbReference type="InParanoid" id="A0A1B6PCF3"/>
<keyword evidence="2" id="KW-1185">Reference proteome</keyword>
<dbReference type="Proteomes" id="UP000000768">
    <property type="component" value="Chromosome 8"/>
</dbReference>
<gene>
    <name evidence="1" type="ORF">SORBI_3008G085600</name>
</gene>
<proteinExistence type="predicted"/>
<dbReference type="Gramene" id="KXG23341">
    <property type="protein sequence ID" value="KXG23341"/>
    <property type="gene ID" value="SORBI_3008G085600"/>
</dbReference>
<evidence type="ECO:0000313" key="2">
    <source>
        <dbReference type="Proteomes" id="UP000000768"/>
    </source>
</evidence>